<dbReference type="InterPro" id="IPR036390">
    <property type="entry name" value="WH_DNA-bd_sf"/>
</dbReference>
<dbReference type="Gene3D" id="1.10.10.10">
    <property type="entry name" value="Winged helix-like DNA-binding domain superfamily/Winged helix DNA-binding domain"/>
    <property type="match status" value="1"/>
</dbReference>
<dbReference type="SUPFAM" id="SSF46785">
    <property type="entry name" value="Winged helix' DNA-binding domain"/>
    <property type="match status" value="1"/>
</dbReference>
<evidence type="ECO:0000259" key="2">
    <source>
        <dbReference type="Pfam" id="PF13635"/>
    </source>
</evidence>
<evidence type="ECO:0000313" key="3">
    <source>
        <dbReference type="EMBL" id="HDM90090.1"/>
    </source>
</evidence>
<dbReference type="Proteomes" id="UP000885931">
    <property type="component" value="Unassembled WGS sequence"/>
</dbReference>
<reference evidence="3" key="1">
    <citation type="journal article" date="2020" name="mSystems">
        <title>Genome- and Community-Level Interaction Insights into Carbon Utilization and Element Cycling Functions of Hydrothermarchaeota in Hydrothermal Sediment.</title>
        <authorList>
            <person name="Zhou Z."/>
            <person name="Liu Y."/>
            <person name="Xu W."/>
            <person name="Pan J."/>
            <person name="Luo Z.H."/>
            <person name="Li M."/>
        </authorList>
    </citation>
    <scope>NUCLEOTIDE SEQUENCE [LARGE SCALE GENOMIC DNA]</scope>
    <source>
        <strain evidence="3">HyVt-237</strain>
    </source>
</reference>
<accession>A0A7C1BBH6</accession>
<dbReference type="InterPro" id="IPR036388">
    <property type="entry name" value="WH-like_DNA-bd_sf"/>
</dbReference>
<dbReference type="EMBL" id="DRBW01000100">
    <property type="protein sequence ID" value="HDM90090.1"/>
    <property type="molecule type" value="Genomic_DNA"/>
</dbReference>
<evidence type="ECO:0000259" key="1">
    <source>
        <dbReference type="Pfam" id="PF13173"/>
    </source>
</evidence>
<dbReference type="GO" id="GO:0006355">
    <property type="term" value="P:regulation of DNA-templated transcription"/>
    <property type="evidence" value="ECO:0007669"/>
    <property type="project" value="InterPro"/>
</dbReference>
<dbReference type="GO" id="GO:0003677">
    <property type="term" value="F:DNA binding"/>
    <property type="evidence" value="ECO:0007669"/>
    <property type="project" value="InterPro"/>
</dbReference>
<feature type="domain" description="AAA" evidence="1">
    <location>
        <begin position="29"/>
        <end position="153"/>
    </location>
</feature>
<keyword evidence="3" id="KW-0547">Nucleotide-binding</keyword>
<dbReference type="PANTHER" id="PTHR43566:SF1">
    <property type="entry name" value="AAA+ ATPASE DOMAIN-CONTAINING PROTEIN"/>
    <property type="match status" value="1"/>
</dbReference>
<dbReference type="Pfam" id="PF13635">
    <property type="entry name" value="DUF4143"/>
    <property type="match status" value="1"/>
</dbReference>
<dbReference type="InterPro" id="IPR041682">
    <property type="entry name" value="AAA_14"/>
</dbReference>
<dbReference type="Pfam" id="PF13173">
    <property type="entry name" value="AAA_14"/>
    <property type="match status" value="1"/>
</dbReference>
<sequence length="419" mass="48712">MIQLDFILSARLVKRKLLDEVKKYVYAPEALVITGPRQSGKTSLLFLLVQDLVKSGQGKVFFYDLESPEDMELLRNLDFPQTLPDGSYLFVDEIQYHPQPDKFIKLTVDHLKGRVKLIVSGSSSFSLKKKFKEALVGRKFEFVLLPLNFEEFLIFKGREDLARDIMSVPHEAISSYFEEFVLFGGYPRVVLEKEVEIKKKILSEIFTSYIHRDIVPLFALKSPDKFATFLRYLSTIMGGILNISTISRELGMSKSTVYSYLKALEITYLIHLLRPFSTNPKKEITRQPKVYFVDTGFRNWIIRAFNVLSLRTDKGELVENCIFMEIVKSLPIDVPIGYWRDKAGNEVDFIINRHYPLEVKYSKFAYPLPRGFRTFISLYKPSKGFLIFREGEGKIKLRETYIDYFPPWKVTGNLQKTFV</sequence>
<gene>
    <name evidence="3" type="ORF">ENG67_02650</name>
</gene>
<dbReference type="AlphaFoldDB" id="A0A7C1BBH6"/>
<dbReference type="Gene3D" id="3.40.50.300">
    <property type="entry name" value="P-loop containing nucleotide triphosphate hydrolases"/>
    <property type="match status" value="1"/>
</dbReference>
<dbReference type="InterPro" id="IPR025420">
    <property type="entry name" value="DUF4143"/>
</dbReference>
<feature type="domain" description="DUF4143" evidence="2">
    <location>
        <begin position="212"/>
        <end position="362"/>
    </location>
</feature>
<proteinExistence type="predicted"/>
<dbReference type="SUPFAM" id="SSF52540">
    <property type="entry name" value="P-loop containing nucleoside triphosphate hydrolases"/>
    <property type="match status" value="1"/>
</dbReference>
<protein>
    <submittedName>
        <fullName evidence="3">ATP-binding protein</fullName>
    </submittedName>
</protein>
<name>A0A7C1BBH6_UNCW3</name>
<dbReference type="InterPro" id="IPR027417">
    <property type="entry name" value="P-loop_NTPase"/>
</dbReference>
<dbReference type="GO" id="GO:0005524">
    <property type="term" value="F:ATP binding"/>
    <property type="evidence" value="ECO:0007669"/>
    <property type="project" value="UniProtKB-KW"/>
</dbReference>
<dbReference type="PANTHER" id="PTHR43566">
    <property type="entry name" value="CONSERVED PROTEIN"/>
    <property type="match status" value="1"/>
</dbReference>
<keyword evidence="3" id="KW-0067">ATP-binding</keyword>
<comment type="caution">
    <text evidence="3">The sequence shown here is derived from an EMBL/GenBank/DDBJ whole genome shotgun (WGS) entry which is preliminary data.</text>
</comment>
<organism evidence="3">
    <name type="scientific">candidate division WOR-3 bacterium</name>
    <dbReference type="NCBI Taxonomy" id="2052148"/>
    <lineage>
        <taxon>Bacteria</taxon>
        <taxon>Bacteria division WOR-3</taxon>
    </lineage>
</organism>